<dbReference type="PROSITE" id="PS50817">
    <property type="entry name" value="INTEIN_N_TER"/>
    <property type="match status" value="1"/>
</dbReference>
<proteinExistence type="predicted"/>
<keyword evidence="3" id="KW-1185">Reference proteome</keyword>
<evidence type="ECO:0000313" key="2">
    <source>
        <dbReference type="EMBL" id="MEN2746059.1"/>
    </source>
</evidence>
<protein>
    <submittedName>
        <fullName evidence="2">Polymorphic toxin-type HINT domain-containing protein</fullName>
    </submittedName>
</protein>
<comment type="caution">
    <text evidence="2">The sequence shown here is derived from an EMBL/GenBank/DDBJ whole genome shotgun (WGS) entry which is preliminary data.</text>
</comment>
<dbReference type="InterPro" id="IPR022385">
    <property type="entry name" value="Rhs_assc_core"/>
</dbReference>
<dbReference type="SUPFAM" id="SSF51294">
    <property type="entry name" value="Hedgehog/intein (Hint) domain"/>
    <property type="match status" value="1"/>
</dbReference>
<dbReference type="Gene3D" id="2.180.10.10">
    <property type="entry name" value="RHS repeat-associated core"/>
    <property type="match status" value="1"/>
</dbReference>
<evidence type="ECO:0000259" key="1">
    <source>
        <dbReference type="SMART" id="SM00306"/>
    </source>
</evidence>
<dbReference type="NCBIfam" id="TIGR01443">
    <property type="entry name" value="intein_Cterm"/>
    <property type="match status" value="1"/>
</dbReference>
<dbReference type="InterPro" id="IPR006141">
    <property type="entry name" value="Intein_N"/>
</dbReference>
<dbReference type="Proteomes" id="UP001422074">
    <property type="component" value="Unassembled WGS sequence"/>
</dbReference>
<dbReference type="PROSITE" id="PS50818">
    <property type="entry name" value="INTEIN_C_TER"/>
    <property type="match status" value="1"/>
</dbReference>
<reference evidence="2 3" key="1">
    <citation type="submission" date="2024-05" db="EMBL/GenBank/DDBJ databases">
        <title>Sinomonas sp. nov., isolated from a waste landfill.</title>
        <authorList>
            <person name="Zhao Y."/>
        </authorList>
    </citation>
    <scope>NUCLEOTIDE SEQUENCE [LARGE SCALE GENOMIC DNA]</scope>
    <source>
        <strain evidence="2 3">CCTCC AB2014300</strain>
    </source>
</reference>
<feature type="domain" description="Hint" evidence="1">
    <location>
        <begin position="164"/>
        <end position="259"/>
    </location>
</feature>
<dbReference type="Gene3D" id="2.170.16.10">
    <property type="entry name" value="Hedgehog/Intein (Hint) domain"/>
    <property type="match status" value="1"/>
</dbReference>
<accession>A0ABU9X5D7</accession>
<evidence type="ECO:0000313" key="3">
    <source>
        <dbReference type="Proteomes" id="UP001422074"/>
    </source>
</evidence>
<dbReference type="InterPro" id="IPR030934">
    <property type="entry name" value="Intein_C"/>
</dbReference>
<dbReference type="CDD" id="cd00081">
    <property type="entry name" value="Hint"/>
    <property type="match status" value="1"/>
</dbReference>
<gene>
    <name evidence="2" type="ORF">ABCQ75_16180</name>
</gene>
<sequence length="396" mass="41053">TGLTHLRARQYDPGAGMFLSTDPAASTSLSGAYTYASANPLRYLDITGLFSWDELLGGIQQVSGIVSDVAGVLALAAAVTGIGAPVAAALGGISVAAGAVHAGTKAIQAYNTCNTGKGSCGDAIAEALISTAAIIPGGRLIKGAASGVKSLSGASRAASTMAKACSFSGPTVVLMADGSHKAIEDVKVGDKVIASDPETGEQEAKTVQRVFVQDDTVVDLAVEGELITTTEDHPFWSATDRRFERADQLEPGEEILSADGRTIRVSGLEVGTRRQALAYNLSVEGIHTYHVGEGAVLVHNSCAEPWLDAVGEAKIAQDHLGGVAGKSQFNSTEDLYNLADEAGQFPPTMRADGRCERVCVMSRNIGTDLMGQQSPIMTVISNPNGRIITMHPGMPR</sequence>
<feature type="non-terminal residue" evidence="2">
    <location>
        <position position="1"/>
    </location>
</feature>
<dbReference type="NCBIfam" id="TIGR03696">
    <property type="entry name" value="Rhs_assc_core"/>
    <property type="match status" value="1"/>
</dbReference>
<dbReference type="InterPro" id="IPR036844">
    <property type="entry name" value="Hint_dom_sf"/>
</dbReference>
<dbReference type="InterPro" id="IPR003587">
    <property type="entry name" value="Hint_dom_N"/>
</dbReference>
<dbReference type="RefSeq" id="WP_345886655.1">
    <property type="nucleotide sequence ID" value="NZ_JBDFRB010000028.1"/>
</dbReference>
<dbReference type="Pfam" id="PF07591">
    <property type="entry name" value="PT-HINT"/>
    <property type="match status" value="1"/>
</dbReference>
<name>A0ABU9X5D7_9MICC</name>
<organism evidence="2 3">
    <name type="scientific">Sinomonas halotolerans</name>
    <dbReference type="NCBI Taxonomy" id="1644133"/>
    <lineage>
        <taxon>Bacteria</taxon>
        <taxon>Bacillati</taxon>
        <taxon>Actinomycetota</taxon>
        <taxon>Actinomycetes</taxon>
        <taxon>Micrococcales</taxon>
        <taxon>Micrococcaceae</taxon>
        <taxon>Sinomonas</taxon>
    </lineage>
</organism>
<dbReference type="EMBL" id="JBDFRB010000028">
    <property type="protein sequence ID" value="MEN2746059.1"/>
    <property type="molecule type" value="Genomic_DNA"/>
</dbReference>
<dbReference type="SMART" id="SM00306">
    <property type="entry name" value="HintN"/>
    <property type="match status" value="1"/>
</dbReference>